<comment type="caution">
    <text evidence="4">The sequence shown here is derived from an EMBL/GenBank/DDBJ whole genome shotgun (WGS) entry which is preliminary data.</text>
</comment>
<dbReference type="EMBL" id="JAHCVK010000001">
    <property type="protein sequence ID" value="MBT0651507.1"/>
    <property type="molecule type" value="Genomic_DNA"/>
</dbReference>
<feature type="domain" description="CheC-like protein" evidence="3">
    <location>
        <begin position="11"/>
        <end position="45"/>
    </location>
</feature>
<keyword evidence="5" id="KW-1185">Reference proteome</keyword>
<gene>
    <name evidence="4" type="ORF">KI810_00425</name>
</gene>
<evidence type="ECO:0000256" key="2">
    <source>
        <dbReference type="ARBA" id="ARBA00022801"/>
    </source>
</evidence>
<dbReference type="PANTHER" id="PTHR43693">
    <property type="entry name" value="PROTEIN PHOSPHATASE CHEZ"/>
    <property type="match status" value="1"/>
</dbReference>
<dbReference type="Proteomes" id="UP000756860">
    <property type="component" value="Unassembled WGS sequence"/>
</dbReference>
<evidence type="ECO:0000256" key="1">
    <source>
        <dbReference type="ARBA" id="ARBA00022500"/>
    </source>
</evidence>
<dbReference type="InterPro" id="IPR050992">
    <property type="entry name" value="CheZ_family_phosphatases"/>
</dbReference>
<keyword evidence="2" id="KW-0378">Hydrolase</keyword>
<dbReference type="PANTHER" id="PTHR43693:SF1">
    <property type="entry name" value="PROTEIN PHOSPHATASE CHEZ"/>
    <property type="match status" value="1"/>
</dbReference>
<proteinExistence type="predicted"/>
<dbReference type="SUPFAM" id="SSF103039">
    <property type="entry name" value="CheC-like"/>
    <property type="match status" value="1"/>
</dbReference>
<evidence type="ECO:0000313" key="4">
    <source>
        <dbReference type="EMBL" id="MBT0651507.1"/>
    </source>
</evidence>
<keyword evidence="1" id="KW-0145">Chemotaxis</keyword>
<name>A0ABS5SBV5_9BACT</name>
<sequence>MRIANLSEAQIDALREVSNIGMGHAATALSQLLGKTVHLQVPQVLITDISKVPELLGGAEKMVVGIYLQVLGSARGNILMIFRRENAIRMLDKLLSRDNTKGGLLSELEVSALKEVGNILASAYLNALGSMLKMTLIPSVPVLSFDMAGAVVDYVLVDLAADGDLSLMVETEFFEEGEQVKGHFFLLPDPPSLQVILKSIGVIHG</sequence>
<dbReference type="RefSeq" id="WP_214173521.1">
    <property type="nucleotide sequence ID" value="NZ_JAHCVK010000001.1"/>
</dbReference>
<organism evidence="4 5">
    <name type="scientific">Geomobilimonas luticola</name>
    <dbReference type="NCBI Taxonomy" id="1114878"/>
    <lineage>
        <taxon>Bacteria</taxon>
        <taxon>Pseudomonadati</taxon>
        <taxon>Thermodesulfobacteriota</taxon>
        <taxon>Desulfuromonadia</taxon>
        <taxon>Geobacterales</taxon>
        <taxon>Geobacteraceae</taxon>
        <taxon>Geomobilimonas</taxon>
    </lineage>
</organism>
<evidence type="ECO:0000313" key="5">
    <source>
        <dbReference type="Proteomes" id="UP000756860"/>
    </source>
</evidence>
<dbReference type="CDD" id="cd17909">
    <property type="entry name" value="CheC_ClassI"/>
    <property type="match status" value="1"/>
</dbReference>
<dbReference type="InterPro" id="IPR007597">
    <property type="entry name" value="CheC"/>
</dbReference>
<dbReference type="Pfam" id="PF04509">
    <property type="entry name" value="CheC"/>
    <property type="match status" value="2"/>
</dbReference>
<dbReference type="Gene3D" id="3.40.1550.10">
    <property type="entry name" value="CheC-like"/>
    <property type="match status" value="1"/>
</dbReference>
<reference evidence="4 5" key="1">
    <citation type="submission" date="2021-05" db="EMBL/GenBank/DDBJ databases">
        <title>The draft genome of Geobacter luticola JCM 17780.</title>
        <authorList>
            <person name="Xu Z."/>
            <person name="Masuda Y."/>
            <person name="Itoh H."/>
            <person name="Senoo K."/>
        </authorList>
    </citation>
    <scope>NUCLEOTIDE SEQUENCE [LARGE SCALE GENOMIC DNA]</scope>
    <source>
        <strain evidence="4 5">JCM 17780</strain>
    </source>
</reference>
<dbReference type="InterPro" id="IPR028976">
    <property type="entry name" value="CheC-like_sf"/>
</dbReference>
<protein>
    <submittedName>
        <fullName evidence="4">Chemotaxis protein CheC</fullName>
    </submittedName>
</protein>
<feature type="domain" description="CheC-like protein" evidence="3">
    <location>
        <begin position="111"/>
        <end position="144"/>
    </location>
</feature>
<accession>A0ABS5SBV5</accession>
<evidence type="ECO:0000259" key="3">
    <source>
        <dbReference type="Pfam" id="PF04509"/>
    </source>
</evidence>